<dbReference type="PANTHER" id="PTHR36434">
    <property type="entry name" value="MEMBRANE PROTEASE YUGP-RELATED"/>
    <property type="match status" value="1"/>
</dbReference>
<sequence>MFFGTGIFFFDSGLIFFVLPAGLFAMYAQGKVKSAYARYSKVMSNKNMTGAQVARTLLDKKGLHDVDVELTGGHLSDHYDPKARKVRLSREVHNGSSLASLAIAAHETGHANQHDEGYFFLTFRNNFVPIAQFGSSLAMPLFLIGFIFTTGQGDGPTYLMDLGIAFFSLALIFQLVTLPVEFNASSRAMSSLTNMGIIDEQERKGTKEVLNAAALTYVAATAVALAQLLRLILLRNSRK</sequence>
<dbReference type="RefSeq" id="WP_350344883.1">
    <property type="nucleotide sequence ID" value="NZ_CP158367.1"/>
</dbReference>
<name>A0AAU7VQC5_9FIRM</name>
<evidence type="ECO:0000313" key="2">
    <source>
        <dbReference type="EMBL" id="XBX76149.1"/>
    </source>
</evidence>
<feature type="transmembrane region" description="Helical" evidence="1">
    <location>
        <begin position="162"/>
        <end position="180"/>
    </location>
</feature>
<organism evidence="2">
    <name type="scientific">Proteinivorax tanatarense</name>
    <dbReference type="NCBI Taxonomy" id="1260629"/>
    <lineage>
        <taxon>Bacteria</taxon>
        <taxon>Bacillati</taxon>
        <taxon>Bacillota</taxon>
        <taxon>Clostridia</taxon>
        <taxon>Eubacteriales</taxon>
        <taxon>Proteinivoracaceae</taxon>
        <taxon>Proteinivorax</taxon>
    </lineage>
</organism>
<protein>
    <submittedName>
        <fullName evidence="2">Zinc metallopeptidase</fullName>
    </submittedName>
</protein>
<keyword evidence="1" id="KW-0812">Transmembrane</keyword>
<dbReference type="InterPro" id="IPR007395">
    <property type="entry name" value="Zn_peptidase_2"/>
</dbReference>
<dbReference type="EMBL" id="CP158367">
    <property type="protein sequence ID" value="XBX76149.1"/>
    <property type="molecule type" value="Genomic_DNA"/>
</dbReference>
<accession>A0AAU7VQC5</accession>
<reference evidence="2" key="1">
    <citation type="journal article" date="2013" name="Extremophiles">
        <title>Proteinivorax tanatarense gen. nov., sp. nov., an anaerobic, haloalkaliphilic, proteolytic bacterium isolated from a decaying algal bloom, and proposal of Proteinivoraceae fam. nov.</title>
        <authorList>
            <person name="Kevbrin V."/>
            <person name="Boltyanskaya Y."/>
            <person name="Zhilina T."/>
            <person name="Kolganova T."/>
            <person name="Lavrentjeva E."/>
            <person name="Kuznetsov B."/>
        </authorList>
    </citation>
    <scope>NUCLEOTIDE SEQUENCE</scope>
    <source>
        <strain evidence="2">Z-910T</strain>
    </source>
</reference>
<dbReference type="PANTHER" id="PTHR36434:SF1">
    <property type="entry name" value="MEMBRANE PROTEASE YUGP-RELATED"/>
    <property type="match status" value="1"/>
</dbReference>
<dbReference type="AlphaFoldDB" id="A0AAU7VQC5"/>
<feature type="transmembrane region" description="Helical" evidence="1">
    <location>
        <begin position="6"/>
        <end position="28"/>
    </location>
</feature>
<keyword evidence="1" id="KW-1133">Transmembrane helix</keyword>
<evidence type="ECO:0000256" key="1">
    <source>
        <dbReference type="SAM" id="Phobius"/>
    </source>
</evidence>
<keyword evidence="1" id="KW-0472">Membrane</keyword>
<feature type="transmembrane region" description="Helical" evidence="1">
    <location>
        <begin position="127"/>
        <end position="150"/>
    </location>
</feature>
<dbReference type="Pfam" id="PF04298">
    <property type="entry name" value="Zn_peptidase_2"/>
    <property type="match status" value="1"/>
</dbReference>
<gene>
    <name evidence="2" type="ORF">PRVXT_001326</name>
</gene>
<reference evidence="2" key="2">
    <citation type="submission" date="2024-06" db="EMBL/GenBank/DDBJ databases">
        <authorList>
            <person name="Petrova K.O."/>
            <person name="Toshchakov S.V."/>
            <person name="Boltjanskaja Y.V."/>
            <person name="Kevbrin V."/>
        </authorList>
    </citation>
    <scope>NUCLEOTIDE SEQUENCE</scope>
    <source>
        <strain evidence="2">Z-910T</strain>
    </source>
</reference>
<proteinExistence type="predicted"/>
<feature type="transmembrane region" description="Helical" evidence="1">
    <location>
        <begin position="209"/>
        <end position="233"/>
    </location>
</feature>